<protein>
    <submittedName>
        <fullName evidence="5">3-keto-5-aminohexanoate cleavage enzyme</fullName>
        <ecNumber evidence="5">2.3.1.247</ecNumber>
    </submittedName>
</protein>
<evidence type="ECO:0000256" key="1">
    <source>
        <dbReference type="ARBA" id="ARBA00001947"/>
    </source>
</evidence>
<sequence length="269" mass="28701">MEKLVITAAVNGAEVTRDQTPYVPITPEEIAAAALEAAKAGASIIHVHGRRADGSATQDKEVYREIIERIQEKSDVIVQVSTGGAVGMTASERGDVISLRPEMATLSTGTVNFGDGVFLNSMDMMVDFATRMKEFGVRPEIEVFDVGMIANAMSLVKMGLLKEPLHVDLVLGVPGAIPGEISHLMHMVSSLPKGSTWTAAGVGRSQLPIAVAAMLLGGHVRVGLEDNIYYSKGRLAQSNAELVERVVRLATELGREIATPSEARRIVSI</sequence>
<dbReference type="EC" id="2.3.1.247" evidence="5"/>
<dbReference type="Pfam" id="PF05853">
    <property type="entry name" value="BKACE"/>
    <property type="match status" value="1"/>
</dbReference>
<dbReference type="InterPro" id="IPR013785">
    <property type="entry name" value="Aldolase_TIM"/>
</dbReference>
<dbReference type="GO" id="GO:0043720">
    <property type="term" value="F:3-keto-5-aminohexanoate cleavage activity"/>
    <property type="evidence" value="ECO:0007669"/>
    <property type="project" value="InterPro"/>
</dbReference>
<comment type="caution">
    <text evidence="5">The sequence shown here is derived from an EMBL/GenBank/DDBJ whole genome shotgun (WGS) entry which is preliminary data.</text>
</comment>
<dbReference type="GO" id="GO:0046872">
    <property type="term" value="F:metal ion binding"/>
    <property type="evidence" value="ECO:0007669"/>
    <property type="project" value="UniProtKB-KW"/>
</dbReference>
<dbReference type="Proteomes" id="UP001139263">
    <property type="component" value="Unassembled WGS sequence"/>
</dbReference>
<evidence type="ECO:0000256" key="2">
    <source>
        <dbReference type="ARBA" id="ARBA00022679"/>
    </source>
</evidence>
<dbReference type="AlphaFoldDB" id="A0A9X1V8S1"/>
<keyword evidence="5" id="KW-0012">Acyltransferase</keyword>
<dbReference type="RefSeq" id="WP_241713518.1">
    <property type="nucleotide sequence ID" value="NZ_JALBUF010000004.1"/>
</dbReference>
<proteinExistence type="predicted"/>
<keyword evidence="6" id="KW-1185">Reference proteome</keyword>
<keyword evidence="3" id="KW-0479">Metal-binding</keyword>
<dbReference type="InterPro" id="IPR008567">
    <property type="entry name" value="BKACE"/>
</dbReference>
<dbReference type="PANTHER" id="PTHR37418">
    <property type="entry name" value="3-KETO-5-AMINOHEXANOATE CLEAVAGE ENZYME-RELATED"/>
    <property type="match status" value="1"/>
</dbReference>
<dbReference type="PANTHER" id="PTHR37418:SF2">
    <property type="entry name" value="3-KETO-5-AMINOHEXANOATE CLEAVAGE ENZYME"/>
    <property type="match status" value="1"/>
</dbReference>
<keyword evidence="4" id="KW-0862">Zinc</keyword>
<evidence type="ECO:0000256" key="4">
    <source>
        <dbReference type="ARBA" id="ARBA00022833"/>
    </source>
</evidence>
<evidence type="ECO:0000256" key="3">
    <source>
        <dbReference type="ARBA" id="ARBA00022723"/>
    </source>
</evidence>
<keyword evidence="2 5" id="KW-0808">Transferase</keyword>
<reference evidence="5" key="1">
    <citation type="submission" date="2022-03" db="EMBL/GenBank/DDBJ databases">
        <title>Draft Genome Sequence of Firmicute Strain S0AB, a Heterotrophic Iron/Sulfur-Oxidizing Extreme Acidophile.</title>
        <authorList>
            <person name="Vergara E."/>
            <person name="Pakostova E."/>
            <person name="Johnson D.B."/>
            <person name="Holmes D.S."/>
        </authorList>
    </citation>
    <scope>NUCLEOTIDE SEQUENCE</scope>
    <source>
        <strain evidence="5">S0AB</strain>
    </source>
</reference>
<comment type="cofactor">
    <cofactor evidence="1">
        <name>Zn(2+)</name>
        <dbReference type="ChEBI" id="CHEBI:29105"/>
    </cofactor>
</comment>
<evidence type="ECO:0000313" key="5">
    <source>
        <dbReference type="EMBL" id="MCI0183344.1"/>
    </source>
</evidence>
<evidence type="ECO:0000313" key="6">
    <source>
        <dbReference type="Proteomes" id="UP001139263"/>
    </source>
</evidence>
<gene>
    <name evidence="5" type="primary">kce</name>
    <name evidence="5" type="ORF">MM817_01621</name>
</gene>
<organism evidence="5 6">
    <name type="scientific">Sulfoacidibacillus ferrooxidans</name>
    <dbReference type="NCBI Taxonomy" id="2005001"/>
    <lineage>
        <taxon>Bacteria</taxon>
        <taxon>Bacillati</taxon>
        <taxon>Bacillota</taxon>
        <taxon>Bacilli</taxon>
        <taxon>Bacillales</taxon>
        <taxon>Alicyclobacillaceae</taxon>
        <taxon>Sulfoacidibacillus</taxon>
    </lineage>
</organism>
<name>A0A9X1V8S1_9BACL</name>
<accession>A0A9X1V8S1</accession>
<dbReference type="Gene3D" id="3.20.20.70">
    <property type="entry name" value="Aldolase class I"/>
    <property type="match status" value="1"/>
</dbReference>
<dbReference type="EMBL" id="JALBUF010000004">
    <property type="protein sequence ID" value="MCI0183344.1"/>
    <property type="molecule type" value="Genomic_DNA"/>
</dbReference>